<dbReference type="PhylomeDB" id="Q1ASX9"/>
<dbReference type="OrthoDB" id="9787902at2"/>
<evidence type="ECO:0000259" key="6">
    <source>
        <dbReference type="Pfam" id="PF04069"/>
    </source>
</evidence>
<proteinExistence type="predicted"/>
<dbReference type="eggNOG" id="COG2113">
    <property type="taxonomic scope" value="Bacteria"/>
</dbReference>
<dbReference type="RefSeq" id="WP_011565508.1">
    <property type="nucleotide sequence ID" value="NC_008148.1"/>
</dbReference>
<dbReference type="HOGENOM" id="CLU_008673_1_0_11"/>
<reference evidence="7 8" key="1">
    <citation type="submission" date="2006-06" db="EMBL/GenBank/DDBJ databases">
        <title>Complete sequence of Rubrobacter xylanophilus DSM 9941.</title>
        <authorList>
            <consortium name="US DOE Joint Genome Institute"/>
            <person name="Copeland A."/>
            <person name="Lucas S."/>
            <person name="Lapidus A."/>
            <person name="Barry K."/>
            <person name="Detter J.C."/>
            <person name="Glavina del Rio T."/>
            <person name="Hammon N."/>
            <person name="Israni S."/>
            <person name="Dalin E."/>
            <person name="Tice H."/>
            <person name="Pitluck S."/>
            <person name="Munk A.C."/>
            <person name="Brettin T."/>
            <person name="Bruce D."/>
            <person name="Han C."/>
            <person name="Tapia R."/>
            <person name="Gilna P."/>
            <person name="Schmutz J."/>
            <person name="Larimer F."/>
            <person name="Land M."/>
            <person name="Hauser L."/>
            <person name="Kyrpides N."/>
            <person name="Lykidis A."/>
            <person name="da Costa M.S."/>
            <person name="Rainey F.A."/>
            <person name="Empadinhas N."/>
            <person name="Jolivet E."/>
            <person name="Battista J.R."/>
            <person name="Richardson P."/>
        </authorList>
    </citation>
    <scope>NUCLEOTIDE SEQUENCE [LARGE SCALE GENOMIC DNA]</scope>
    <source>
        <strain evidence="8">DSM 9941 / NBRC 16129 / PRD-1</strain>
    </source>
</reference>
<dbReference type="AlphaFoldDB" id="Q1ASX9"/>
<dbReference type="InterPro" id="IPR007210">
    <property type="entry name" value="ABC_Gly_betaine_transp_sub-bd"/>
</dbReference>
<dbReference type="GO" id="GO:0005275">
    <property type="term" value="F:amine transmembrane transporter activity"/>
    <property type="evidence" value="ECO:0007669"/>
    <property type="project" value="TreeGrafter"/>
</dbReference>
<dbReference type="STRING" id="266117.Rxyl_2582"/>
<dbReference type="PANTHER" id="PTHR47737:SF1">
    <property type="entry name" value="GLYCINE BETAINE_PROLINE BETAINE TRANSPORT SYSTEM PERMEASE PROTEIN PROW"/>
    <property type="match status" value="1"/>
</dbReference>
<sequence length="297" mass="33200">MRRVSRRRFLLGLGAAAALLSGGCSSLAAGRTLTLGYIAWDENVANSALVKVLAEERLGYDKVELRLSGVEEVFRSVASGRVDAFLDVWLPNHRRLLRTAGRGAILLERPWYEGQTEYGIAVPDYMRDVRSIADLDRSGARVITGIEPDAVLMRRIRTHVIPAYDLDLKLAGASTPAMLDALERAYRSREPFVFLAWSPHWMNEVYDFHYLEDPKDAQGDIVDGSTLHSLLSPDLEDRHPAARALIGNMRLTKEQINSLELRILEEGDPRRGVEAWLENNEEAVRPWVEAAKRAGGA</sequence>
<feature type="signal peptide" evidence="5">
    <location>
        <begin position="1"/>
        <end position="28"/>
    </location>
</feature>
<evidence type="ECO:0000313" key="7">
    <source>
        <dbReference type="EMBL" id="ABG05499.1"/>
    </source>
</evidence>
<dbReference type="PROSITE" id="PS51257">
    <property type="entry name" value="PROKAR_LIPOPROTEIN"/>
    <property type="match status" value="1"/>
</dbReference>
<dbReference type="GO" id="GO:0015871">
    <property type="term" value="P:choline transport"/>
    <property type="evidence" value="ECO:0007669"/>
    <property type="project" value="TreeGrafter"/>
</dbReference>
<dbReference type="GO" id="GO:0043190">
    <property type="term" value="C:ATP-binding cassette (ABC) transporter complex"/>
    <property type="evidence" value="ECO:0007669"/>
    <property type="project" value="InterPro"/>
</dbReference>
<evidence type="ECO:0000256" key="3">
    <source>
        <dbReference type="ARBA" id="ARBA00022475"/>
    </source>
</evidence>
<gene>
    <name evidence="7" type="ordered locus">Rxyl_2582</name>
</gene>
<dbReference type="CDD" id="cd13639">
    <property type="entry name" value="PBP2_OpuAC_like"/>
    <property type="match status" value="1"/>
</dbReference>
<keyword evidence="3" id="KW-1003">Cell membrane</keyword>
<dbReference type="KEGG" id="rxy:Rxyl_2582"/>
<keyword evidence="2" id="KW-0813">Transport</keyword>
<dbReference type="PROSITE" id="PS51318">
    <property type="entry name" value="TAT"/>
    <property type="match status" value="1"/>
</dbReference>
<evidence type="ECO:0000256" key="2">
    <source>
        <dbReference type="ARBA" id="ARBA00022448"/>
    </source>
</evidence>
<dbReference type="Gene3D" id="3.40.190.10">
    <property type="entry name" value="Periplasmic binding protein-like II"/>
    <property type="match status" value="1"/>
</dbReference>
<keyword evidence="8" id="KW-1185">Reference proteome</keyword>
<keyword evidence="4" id="KW-0472">Membrane</keyword>
<feature type="chain" id="PRO_5004187673" evidence="5">
    <location>
        <begin position="29"/>
        <end position="297"/>
    </location>
</feature>
<dbReference type="PANTHER" id="PTHR47737">
    <property type="entry name" value="GLYCINE BETAINE/PROLINE BETAINE TRANSPORT SYSTEM PERMEASE PROTEIN PROW"/>
    <property type="match status" value="1"/>
</dbReference>
<evidence type="ECO:0000256" key="5">
    <source>
        <dbReference type="SAM" id="SignalP"/>
    </source>
</evidence>
<organism evidence="7 8">
    <name type="scientific">Rubrobacter xylanophilus (strain DSM 9941 / JCM 11954 / NBRC 16129 / PRD-1)</name>
    <dbReference type="NCBI Taxonomy" id="266117"/>
    <lineage>
        <taxon>Bacteria</taxon>
        <taxon>Bacillati</taxon>
        <taxon>Actinomycetota</taxon>
        <taxon>Rubrobacteria</taxon>
        <taxon>Rubrobacterales</taxon>
        <taxon>Rubrobacteraceae</taxon>
        <taxon>Rubrobacter</taxon>
    </lineage>
</organism>
<dbReference type="Pfam" id="PF04069">
    <property type="entry name" value="OpuAC"/>
    <property type="match status" value="1"/>
</dbReference>
<dbReference type="EMBL" id="CP000386">
    <property type="protein sequence ID" value="ABG05499.1"/>
    <property type="molecule type" value="Genomic_DNA"/>
</dbReference>
<dbReference type="GO" id="GO:0031460">
    <property type="term" value="P:glycine betaine transport"/>
    <property type="evidence" value="ECO:0007669"/>
    <property type="project" value="TreeGrafter"/>
</dbReference>
<accession>Q1ASX9</accession>
<dbReference type="Proteomes" id="UP000006637">
    <property type="component" value="Chromosome"/>
</dbReference>
<dbReference type="Gene3D" id="3.40.190.100">
    <property type="entry name" value="Glycine betaine-binding periplasmic protein, domain 2"/>
    <property type="match status" value="1"/>
</dbReference>
<evidence type="ECO:0000313" key="8">
    <source>
        <dbReference type="Proteomes" id="UP000006637"/>
    </source>
</evidence>
<dbReference type="InterPro" id="IPR006311">
    <property type="entry name" value="TAT_signal"/>
</dbReference>
<comment type="subcellular location">
    <subcellularLocation>
        <location evidence="1">Cell membrane</location>
    </subcellularLocation>
</comment>
<dbReference type="GO" id="GO:0015226">
    <property type="term" value="F:carnitine transmembrane transporter activity"/>
    <property type="evidence" value="ECO:0007669"/>
    <property type="project" value="TreeGrafter"/>
</dbReference>
<keyword evidence="5" id="KW-0732">Signal</keyword>
<evidence type="ECO:0000256" key="4">
    <source>
        <dbReference type="ARBA" id="ARBA00023136"/>
    </source>
</evidence>
<protein>
    <submittedName>
        <fullName evidence="7">Twin-arginine translocation pathway signal</fullName>
    </submittedName>
</protein>
<feature type="domain" description="ABC-type glycine betaine transport system substrate-binding" evidence="6">
    <location>
        <begin position="32"/>
        <end position="279"/>
    </location>
</feature>
<name>Q1ASX9_RUBXD</name>
<dbReference type="SUPFAM" id="SSF53850">
    <property type="entry name" value="Periplasmic binding protein-like II"/>
    <property type="match status" value="1"/>
</dbReference>
<evidence type="ECO:0000256" key="1">
    <source>
        <dbReference type="ARBA" id="ARBA00004236"/>
    </source>
</evidence>